<feature type="domain" description="SAM-dependent MTase RsmB/NOP-type" evidence="14">
    <location>
        <begin position="162"/>
        <end position="428"/>
    </location>
</feature>
<gene>
    <name evidence="15" type="primary">rsmB</name>
    <name evidence="15" type="ORF">GM173_00670</name>
</gene>
<evidence type="ECO:0000256" key="9">
    <source>
        <dbReference type="ARBA" id="ARBA00022884"/>
    </source>
</evidence>
<dbReference type="GO" id="GO:0008168">
    <property type="term" value="F:methyltransferase activity"/>
    <property type="evidence" value="ECO:0007669"/>
    <property type="project" value="UniProtKB-KW"/>
</dbReference>
<evidence type="ECO:0000256" key="5">
    <source>
        <dbReference type="ARBA" id="ARBA00022552"/>
    </source>
</evidence>
<organism evidence="15 16">
    <name type="scientific">Deefgea chitinilytica</name>
    <dbReference type="NCBI Taxonomy" id="570276"/>
    <lineage>
        <taxon>Bacteria</taxon>
        <taxon>Pseudomonadati</taxon>
        <taxon>Pseudomonadota</taxon>
        <taxon>Betaproteobacteria</taxon>
        <taxon>Neisseriales</taxon>
        <taxon>Chitinibacteraceae</taxon>
        <taxon>Deefgea</taxon>
    </lineage>
</organism>
<dbReference type="CDD" id="cd02440">
    <property type="entry name" value="AdoMet_MTases"/>
    <property type="match status" value="1"/>
</dbReference>
<keyword evidence="6 13" id="KW-0489">Methyltransferase</keyword>
<comment type="catalytic activity">
    <reaction evidence="12">
        <text>cytidine(967) in 16S rRNA + S-adenosyl-L-methionine = 5-methylcytidine(967) in 16S rRNA + S-adenosyl-L-homocysteine + H(+)</text>
        <dbReference type="Rhea" id="RHEA:42748"/>
        <dbReference type="Rhea" id="RHEA-COMP:10219"/>
        <dbReference type="Rhea" id="RHEA-COMP:10220"/>
        <dbReference type="ChEBI" id="CHEBI:15378"/>
        <dbReference type="ChEBI" id="CHEBI:57856"/>
        <dbReference type="ChEBI" id="CHEBI:59789"/>
        <dbReference type="ChEBI" id="CHEBI:74483"/>
        <dbReference type="ChEBI" id="CHEBI:82748"/>
        <dbReference type="EC" id="2.1.1.176"/>
    </reaction>
</comment>
<keyword evidence="9 13" id="KW-0694">RNA-binding</keyword>
<feature type="active site" description="Nucleophile" evidence="13">
    <location>
        <position position="370"/>
    </location>
</feature>
<dbReference type="PROSITE" id="PS51686">
    <property type="entry name" value="SAM_MT_RSMB_NOP"/>
    <property type="match status" value="1"/>
</dbReference>
<evidence type="ECO:0000256" key="8">
    <source>
        <dbReference type="ARBA" id="ARBA00022691"/>
    </source>
</evidence>
<dbReference type="PANTHER" id="PTHR22807:SF61">
    <property type="entry name" value="NOL1_NOP2_SUN FAMILY PROTEIN _ ANTITERMINATION NUSB DOMAIN-CONTAINING PROTEIN"/>
    <property type="match status" value="1"/>
</dbReference>
<keyword evidence="7 13" id="KW-0808">Transferase</keyword>
<keyword evidence="4" id="KW-0963">Cytoplasm</keyword>
<dbReference type="InterPro" id="IPR054728">
    <property type="entry name" value="RsmB-like_ferredoxin"/>
</dbReference>
<dbReference type="InterPro" id="IPR029063">
    <property type="entry name" value="SAM-dependent_MTases_sf"/>
</dbReference>
<dbReference type="InterPro" id="IPR035926">
    <property type="entry name" value="NusB-like_sf"/>
</dbReference>
<proteinExistence type="inferred from homology"/>
<dbReference type="Gene3D" id="3.30.70.1170">
    <property type="entry name" value="Sun protein, domain 3"/>
    <property type="match status" value="1"/>
</dbReference>
<keyword evidence="5" id="KW-0698">rRNA processing</keyword>
<evidence type="ECO:0000256" key="7">
    <source>
        <dbReference type="ARBA" id="ARBA00022679"/>
    </source>
</evidence>
<accession>A0ABS2C7R9</accession>
<evidence type="ECO:0000256" key="12">
    <source>
        <dbReference type="ARBA" id="ARBA00047283"/>
    </source>
</evidence>
<dbReference type="SUPFAM" id="SSF48013">
    <property type="entry name" value="NusB-like"/>
    <property type="match status" value="1"/>
</dbReference>
<dbReference type="EMBL" id="WOFE01000001">
    <property type="protein sequence ID" value="MBM5570087.1"/>
    <property type="molecule type" value="Genomic_DNA"/>
</dbReference>
<reference evidence="15 16" key="1">
    <citation type="submission" date="2019-11" db="EMBL/GenBank/DDBJ databases">
        <title>Novel Deefgea species.</title>
        <authorList>
            <person name="Han J.-H."/>
        </authorList>
    </citation>
    <scope>NUCLEOTIDE SEQUENCE [LARGE SCALE GENOMIC DNA]</scope>
    <source>
        <strain evidence="15 16">LMG 24817</strain>
    </source>
</reference>
<dbReference type="Pfam" id="PF01029">
    <property type="entry name" value="NusB"/>
    <property type="match status" value="1"/>
</dbReference>
<dbReference type="Proteomes" id="UP001195660">
    <property type="component" value="Unassembled WGS sequence"/>
</dbReference>
<dbReference type="PANTHER" id="PTHR22807">
    <property type="entry name" value="NOP2 YEAST -RELATED NOL1/NOP2/FMU SUN DOMAIN-CONTAINING"/>
    <property type="match status" value="1"/>
</dbReference>
<keyword evidence="16" id="KW-1185">Reference proteome</keyword>
<evidence type="ECO:0000256" key="2">
    <source>
        <dbReference type="ARBA" id="ARBA00004496"/>
    </source>
</evidence>
<keyword evidence="8 13" id="KW-0949">S-adenosyl-L-methionine</keyword>
<dbReference type="NCBIfam" id="NF008149">
    <property type="entry name" value="PRK10901.1"/>
    <property type="match status" value="1"/>
</dbReference>
<dbReference type="InterPro" id="IPR023267">
    <property type="entry name" value="RCMT"/>
</dbReference>
<dbReference type="Gene3D" id="3.40.50.150">
    <property type="entry name" value="Vaccinia Virus protein VP39"/>
    <property type="match status" value="1"/>
</dbReference>
<comment type="similarity">
    <text evidence="13">Belongs to the class I-like SAM-binding methyltransferase superfamily. RsmB/NOP family.</text>
</comment>
<evidence type="ECO:0000256" key="13">
    <source>
        <dbReference type="PROSITE-ProRule" id="PRU01023"/>
    </source>
</evidence>
<dbReference type="Pfam" id="PF01189">
    <property type="entry name" value="Methyltr_RsmB-F"/>
    <property type="match status" value="1"/>
</dbReference>
<dbReference type="PRINTS" id="PR02008">
    <property type="entry name" value="RCMTFAMILY"/>
</dbReference>
<evidence type="ECO:0000256" key="1">
    <source>
        <dbReference type="ARBA" id="ARBA00002724"/>
    </source>
</evidence>
<feature type="binding site" evidence="13">
    <location>
        <position position="317"/>
    </location>
    <ligand>
        <name>S-adenosyl-L-methionine</name>
        <dbReference type="ChEBI" id="CHEBI:59789"/>
    </ligand>
</feature>
<dbReference type="EC" id="2.1.1.176" evidence="3"/>
<sequence length="428" mass="47132">MFLTQKLAGQTVTHVLAGQNLTEALNAVWRSNPALESGQRGAIQDISYGTLRQLGLIEAILKQLLRSPLHEPELKSLLLISLYQLQFSRTAPHTIVDHAVKVAAQTGSGFGKGLVNGVLRSFLRGKDELVRRAKTTEMGQYSHPAWWIKTMKSAYPEQWQSILEANNQHPPMTLRINPEHTNVAAYLNLLDEANIAAKALDDFAICINRPTSVDFLPHFFDGWVSVQDWGAQAAAKLLDVKDGMTVLDACAAPGGKTGHILELANVHLTALDNDASRLKRVEDNLKRLNKSATLLVGDAATPSAWWNGQQYDRILADVPCSATGVTRRHPDIKWLRRNEDMAKFAQQQAKIMDALWALVAPKGKLLYATCSVFPIENAASAEAFAERHPDAQRLDLPSQALPHGQSIGGQLLPTAEHDGFYYALFSKT</sequence>
<dbReference type="InterPro" id="IPR006027">
    <property type="entry name" value="NusB_RsmB_TIM44"/>
</dbReference>
<comment type="subcellular location">
    <subcellularLocation>
        <location evidence="2">Cytoplasm</location>
    </subcellularLocation>
</comment>
<evidence type="ECO:0000313" key="15">
    <source>
        <dbReference type="EMBL" id="MBM5570087.1"/>
    </source>
</evidence>
<evidence type="ECO:0000256" key="11">
    <source>
        <dbReference type="ARBA" id="ARBA00031088"/>
    </source>
</evidence>
<evidence type="ECO:0000259" key="14">
    <source>
        <dbReference type="PROSITE" id="PS51686"/>
    </source>
</evidence>
<feature type="binding site" evidence="13">
    <location>
        <position position="272"/>
    </location>
    <ligand>
        <name>S-adenosyl-L-methionine</name>
        <dbReference type="ChEBI" id="CHEBI:59789"/>
    </ligand>
</feature>
<dbReference type="Pfam" id="PF22458">
    <property type="entry name" value="RsmF-B_ferredox"/>
    <property type="match status" value="1"/>
</dbReference>
<evidence type="ECO:0000256" key="3">
    <source>
        <dbReference type="ARBA" id="ARBA00012140"/>
    </source>
</evidence>
<dbReference type="NCBIfam" id="TIGR00563">
    <property type="entry name" value="rsmB"/>
    <property type="match status" value="1"/>
</dbReference>
<feature type="binding site" evidence="13">
    <location>
        <position position="298"/>
    </location>
    <ligand>
        <name>S-adenosyl-L-methionine</name>
        <dbReference type="ChEBI" id="CHEBI:59789"/>
    </ligand>
</feature>
<evidence type="ECO:0000313" key="16">
    <source>
        <dbReference type="Proteomes" id="UP001195660"/>
    </source>
</evidence>
<dbReference type="Gene3D" id="1.10.287.730">
    <property type="entry name" value="Helix hairpin bin"/>
    <property type="match status" value="1"/>
</dbReference>
<dbReference type="InterPro" id="IPR001678">
    <property type="entry name" value="MeTrfase_RsmB-F_NOP2_dom"/>
</dbReference>
<dbReference type="InterPro" id="IPR004573">
    <property type="entry name" value="rRNA_ssu_MeTfrase_B"/>
</dbReference>
<protein>
    <recommendedName>
        <fullName evidence="3">16S rRNA (cytosine(967)-C(5))-methyltransferase</fullName>
        <ecNumber evidence="3">2.1.1.176</ecNumber>
    </recommendedName>
    <alternativeName>
        <fullName evidence="10">16S rRNA m5C967 methyltransferase</fullName>
    </alternativeName>
    <alternativeName>
        <fullName evidence="11">rRNA (cytosine-C(5)-)-methyltransferase RsmB</fullName>
    </alternativeName>
</protein>
<dbReference type="SUPFAM" id="SSF53335">
    <property type="entry name" value="S-adenosyl-L-methionine-dependent methyltransferases"/>
    <property type="match status" value="1"/>
</dbReference>
<dbReference type="GO" id="GO:0032259">
    <property type="term" value="P:methylation"/>
    <property type="evidence" value="ECO:0007669"/>
    <property type="project" value="UniProtKB-KW"/>
</dbReference>
<evidence type="ECO:0000256" key="10">
    <source>
        <dbReference type="ARBA" id="ARBA00030399"/>
    </source>
</evidence>
<evidence type="ECO:0000256" key="4">
    <source>
        <dbReference type="ARBA" id="ARBA00022490"/>
    </source>
</evidence>
<evidence type="ECO:0000256" key="6">
    <source>
        <dbReference type="ARBA" id="ARBA00022603"/>
    </source>
</evidence>
<dbReference type="RefSeq" id="WP_203569411.1">
    <property type="nucleotide sequence ID" value="NZ_WOFE01000001.1"/>
</dbReference>
<name>A0ABS2C7R9_9NEIS</name>
<comment type="caution">
    <text evidence="15">The sequence shown here is derived from an EMBL/GenBank/DDBJ whole genome shotgun (WGS) entry which is preliminary data.</text>
</comment>
<dbReference type="InterPro" id="IPR049560">
    <property type="entry name" value="MeTrfase_RsmB-F_NOP2_cat"/>
</dbReference>
<comment type="function">
    <text evidence="1">Specifically methylates the cytosine at position 967 (m5C967) of 16S rRNA.</text>
</comment>
<dbReference type="Gene3D" id="1.10.940.10">
    <property type="entry name" value="NusB-like"/>
    <property type="match status" value="1"/>
</dbReference>
<feature type="binding site" evidence="13">
    <location>
        <begin position="250"/>
        <end position="256"/>
    </location>
    <ligand>
        <name>S-adenosyl-L-methionine</name>
        <dbReference type="ChEBI" id="CHEBI:59789"/>
    </ligand>
</feature>